<dbReference type="Proteomes" id="UP001651158">
    <property type="component" value="Unassembled WGS sequence"/>
</dbReference>
<organism evidence="1 2">
    <name type="scientific">Taenia crassiceps</name>
    <dbReference type="NCBI Taxonomy" id="6207"/>
    <lineage>
        <taxon>Eukaryota</taxon>
        <taxon>Metazoa</taxon>
        <taxon>Spiralia</taxon>
        <taxon>Lophotrochozoa</taxon>
        <taxon>Platyhelminthes</taxon>
        <taxon>Cestoda</taxon>
        <taxon>Eucestoda</taxon>
        <taxon>Cyclophyllidea</taxon>
        <taxon>Taeniidae</taxon>
        <taxon>Taenia</taxon>
    </lineage>
</organism>
<comment type="caution">
    <text evidence="1">The sequence shown here is derived from an EMBL/GenBank/DDBJ whole genome shotgun (WGS) entry which is preliminary data.</text>
</comment>
<keyword evidence="2" id="KW-1185">Reference proteome</keyword>
<accession>A0ABR4QLE7</accession>
<protein>
    <submittedName>
        <fullName evidence="1">Uncharacterized protein</fullName>
    </submittedName>
</protein>
<sequence>MELFRNVENPLIVLADPSHSKVKATLIASFKNTLEFVGYNYLKAGRNVAVLVSRREHSSLCAVDQWPPASRAKDSGPLHILHGGMLFM</sequence>
<gene>
    <name evidence="1" type="ORF">TcWFU_005295</name>
</gene>
<name>A0ABR4QLE7_9CEST</name>
<evidence type="ECO:0000313" key="2">
    <source>
        <dbReference type="Proteomes" id="UP001651158"/>
    </source>
</evidence>
<dbReference type="EMBL" id="JAKROA010000002">
    <property type="protein sequence ID" value="KAL5110377.1"/>
    <property type="molecule type" value="Genomic_DNA"/>
</dbReference>
<evidence type="ECO:0000313" key="1">
    <source>
        <dbReference type="EMBL" id="KAL5110377.1"/>
    </source>
</evidence>
<reference evidence="1 2" key="1">
    <citation type="journal article" date="2022" name="Front. Cell. Infect. Microbiol.">
        <title>The Genomes of Two Strains of Taenia crassiceps the Animal Model for the Study of Human Cysticercosis.</title>
        <authorList>
            <person name="Bobes R.J."/>
            <person name="Estrada K."/>
            <person name="Rios-Valencia D.G."/>
            <person name="Calderon-Gallegos A."/>
            <person name="de la Torre P."/>
            <person name="Carrero J.C."/>
            <person name="Sanchez-Flores A."/>
            <person name="Laclette J.P."/>
        </authorList>
    </citation>
    <scope>NUCLEOTIDE SEQUENCE [LARGE SCALE GENOMIC DNA]</scope>
    <source>
        <strain evidence="1">WFUcys</strain>
    </source>
</reference>
<proteinExistence type="predicted"/>